<evidence type="ECO:0000313" key="4">
    <source>
        <dbReference type="RefSeq" id="XP_039126827.1"/>
    </source>
</evidence>
<accession>A0AB40BHF9</accession>
<reference evidence="4" key="1">
    <citation type="submission" date="2025-08" db="UniProtKB">
        <authorList>
            <consortium name="RefSeq"/>
        </authorList>
    </citation>
    <scope>IDENTIFICATION</scope>
</reference>
<keyword evidence="1" id="KW-0812">Transmembrane</keyword>
<dbReference type="InterPro" id="IPR015425">
    <property type="entry name" value="FH2_Formin"/>
</dbReference>
<gene>
    <name evidence="4" type="primary">LOC120262972</name>
</gene>
<dbReference type="PANTHER" id="PTHR43327">
    <property type="entry name" value="STOMATIN-LIKE PROTEIN 2, MITOCHONDRIAL"/>
    <property type="match status" value="1"/>
</dbReference>
<dbReference type="SUPFAM" id="SSF117892">
    <property type="entry name" value="Band 7/SPFH domain"/>
    <property type="match status" value="1"/>
</dbReference>
<name>A0AB40BHF9_DIOCR</name>
<evidence type="ECO:0000256" key="1">
    <source>
        <dbReference type="SAM" id="Phobius"/>
    </source>
</evidence>
<feature type="transmembrane region" description="Helical" evidence="1">
    <location>
        <begin position="34"/>
        <end position="51"/>
    </location>
</feature>
<keyword evidence="1" id="KW-0472">Membrane</keyword>
<dbReference type="Gene3D" id="1.20.58.2220">
    <property type="entry name" value="Formin, FH2 domain"/>
    <property type="match status" value="1"/>
</dbReference>
<dbReference type="InterPro" id="IPR050710">
    <property type="entry name" value="Band7/mec-2_domain"/>
</dbReference>
<dbReference type="SUPFAM" id="SSF101447">
    <property type="entry name" value="Formin homology 2 domain (FH2 domain)"/>
    <property type="match status" value="1"/>
</dbReference>
<feature type="domain" description="FH2" evidence="2">
    <location>
        <begin position="116"/>
        <end position="152"/>
    </location>
</feature>
<dbReference type="AlphaFoldDB" id="A0AB40BHF9"/>
<keyword evidence="3" id="KW-1185">Reference proteome</keyword>
<evidence type="ECO:0000259" key="2">
    <source>
        <dbReference type="Pfam" id="PF02181"/>
    </source>
</evidence>
<dbReference type="Pfam" id="PF02181">
    <property type="entry name" value="FH2"/>
    <property type="match status" value="1"/>
</dbReference>
<dbReference type="InterPro" id="IPR036013">
    <property type="entry name" value="Band_7/SPFH_dom_sf"/>
</dbReference>
<protein>
    <submittedName>
        <fullName evidence="4">Formin-like protein 15 isoform X2</fullName>
    </submittedName>
</protein>
<dbReference type="Proteomes" id="UP001515500">
    <property type="component" value="Chromosome 6"/>
</dbReference>
<dbReference type="PANTHER" id="PTHR43327:SF11">
    <property type="entry name" value="HYPERSENSITIVE-INDUCED RESPONSE PROTEIN 4"/>
    <property type="match status" value="1"/>
</dbReference>
<dbReference type="Gene3D" id="3.30.479.30">
    <property type="entry name" value="Band 7 domain"/>
    <property type="match status" value="1"/>
</dbReference>
<proteinExistence type="predicted"/>
<dbReference type="InterPro" id="IPR042201">
    <property type="entry name" value="FH2_Formin_sf"/>
</dbReference>
<organism evidence="3 4">
    <name type="scientific">Dioscorea cayennensis subsp. rotundata</name>
    <name type="common">White Guinea yam</name>
    <name type="synonym">Dioscorea rotundata</name>
    <dbReference type="NCBI Taxonomy" id="55577"/>
    <lineage>
        <taxon>Eukaryota</taxon>
        <taxon>Viridiplantae</taxon>
        <taxon>Streptophyta</taxon>
        <taxon>Embryophyta</taxon>
        <taxon>Tracheophyta</taxon>
        <taxon>Spermatophyta</taxon>
        <taxon>Magnoliopsida</taxon>
        <taxon>Liliopsida</taxon>
        <taxon>Dioscoreales</taxon>
        <taxon>Dioscoreaceae</taxon>
        <taxon>Dioscorea</taxon>
    </lineage>
</organism>
<feature type="transmembrane region" description="Helical" evidence="1">
    <location>
        <begin position="6"/>
        <end position="22"/>
    </location>
</feature>
<evidence type="ECO:0000313" key="3">
    <source>
        <dbReference type="Proteomes" id="UP001515500"/>
    </source>
</evidence>
<sequence>MMLWRNLFWAVMVALFTAWSILKRILMIGWQKNWITIWMMTILFFIAQGYSKVFDAKTFLWAHVPRMTLDELFEQKNDVAQAVLEEVEEVMGAYGYNIKQILMVDIIPDPSVRRAMNEINADAFKLDTLLKLSDVKGTDGKTRLLHLVIQEII</sequence>
<dbReference type="RefSeq" id="XP_039126827.1">
    <property type="nucleotide sequence ID" value="XM_039270893.1"/>
</dbReference>
<keyword evidence="1" id="KW-1133">Transmembrane helix</keyword>
<dbReference type="GeneID" id="120262972"/>